<accession>A0A3S5BTQ1</accession>
<keyword evidence="2" id="KW-1185">Reference proteome</keyword>
<sequence length="94" mass="10602">MRNGSPICEVEQVATFCSLLYRAPPHRTISTRRRSMYRSMYRRQMDRLAYRNAWFLETSGCSAAVATGVGPKVELVVGRQEARLELDTTDGSDG</sequence>
<organism evidence="1 2">
    <name type="scientific">Protopolystoma xenopodis</name>
    <dbReference type="NCBI Taxonomy" id="117903"/>
    <lineage>
        <taxon>Eukaryota</taxon>
        <taxon>Metazoa</taxon>
        <taxon>Spiralia</taxon>
        <taxon>Lophotrochozoa</taxon>
        <taxon>Platyhelminthes</taxon>
        <taxon>Monogenea</taxon>
        <taxon>Polyopisthocotylea</taxon>
        <taxon>Polystomatidea</taxon>
        <taxon>Polystomatidae</taxon>
        <taxon>Protopolystoma</taxon>
    </lineage>
</organism>
<dbReference type="AlphaFoldDB" id="A0A3S5BTQ1"/>
<name>A0A3S5BTQ1_9PLAT</name>
<reference evidence="1" key="1">
    <citation type="submission" date="2018-11" db="EMBL/GenBank/DDBJ databases">
        <authorList>
            <consortium name="Pathogen Informatics"/>
        </authorList>
    </citation>
    <scope>NUCLEOTIDE SEQUENCE</scope>
</reference>
<gene>
    <name evidence="1" type="ORF">PXEA_LOCUS11400</name>
</gene>
<dbReference type="EMBL" id="CAAALY010035008">
    <property type="protein sequence ID" value="VEL17960.1"/>
    <property type="molecule type" value="Genomic_DNA"/>
</dbReference>
<comment type="caution">
    <text evidence="1">The sequence shown here is derived from an EMBL/GenBank/DDBJ whole genome shotgun (WGS) entry which is preliminary data.</text>
</comment>
<feature type="non-terminal residue" evidence="1">
    <location>
        <position position="1"/>
    </location>
</feature>
<evidence type="ECO:0000313" key="1">
    <source>
        <dbReference type="EMBL" id="VEL17960.1"/>
    </source>
</evidence>
<dbReference type="Proteomes" id="UP000784294">
    <property type="component" value="Unassembled WGS sequence"/>
</dbReference>
<protein>
    <submittedName>
        <fullName evidence="1">Uncharacterized protein</fullName>
    </submittedName>
</protein>
<proteinExistence type="predicted"/>
<evidence type="ECO:0000313" key="2">
    <source>
        <dbReference type="Proteomes" id="UP000784294"/>
    </source>
</evidence>